<organism evidence="2">
    <name type="scientific">Tetraodon nigroviridis</name>
    <name type="common">Spotted green pufferfish</name>
    <name type="synonym">Chelonodon nigroviridis</name>
    <dbReference type="NCBI Taxonomy" id="99883"/>
    <lineage>
        <taxon>Eukaryota</taxon>
        <taxon>Metazoa</taxon>
        <taxon>Chordata</taxon>
        <taxon>Craniata</taxon>
        <taxon>Vertebrata</taxon>
        <taxon>Euteleostomi</taxon>
        <taxon>Actinopterygii</taxon>
        <taxon>Neopterygii</taxon>
        <taxon>Teleostei</taxon>
        <taxon>Neoteleostei</taxon>
        <taxon>Acanthomorphata</taxon>
        <taxon>Eupercaria</taxon>
        <taxon>Tetraodontiformes</taxon>
        <taxon>Tetradontoidea</taxon>
        <taxon>Tetraodontidae</taxon>
        <taxon>Tetraodon</taxon>
    </lineage>
</organism>
<reference evidence="2" key="2">
    <citation type="submission" date="2004-02" db="EMBL/GenBank/DDBJ databases">
        <authorList>
            <consortium name="Genoscope"/>
            <consortium name="Whitehead Institute Centre for Genome Research"/>
        </authorList>
    </citation>
    <scope>NUCLEOTIDE SEQUENCE</scope>
</reference>
<dbReference type="EMBL" id="CAAE01014974">
    <property type="protein sequence ID" value="CAG06462.1"/>
    <property type="molecule type" value="Genomic_DNA"/>
</dbReference>
<reference evidence="2" key="1">
    <citation type="journal article" date="2004" name="Nature">
        <title>Genome duplication in the teleost fish Tetraodon nigroviridis reveals the early vertebrate proto-karyotype.</title>
        <authorList>
            <person name="Jaillon O."/>
            <person name="Aury J.-M."/>
            <person name="Brunet F."/>
            <person name="Petit J.-L."/>
            <person name="Stange-Thomann N."/>
            <person name="Mauceli E."/>
            <person name="Bouneau L."/>
            <person name="Fischer C."/>
            <person name="Ozouf-Costaz C."/>
            <person name="Bernot A."/>
            <person name="Nicaud S."/>
            <person name="Jaffe D."/>
            <person name="Fisher S."/>
            <person name="Lutfalla G."/>
            <person name="Dossat C."/>
            <person name="Segurens B."/>
            <person name="Dasilva C."/>
            <person name="Salanoubat M."/>
            <person name="Levy M."/>
            <person name="Boudet N."/>
            <person name="Castellano S."/>
            <person name="Anthouard V."/>
            <person name="Jubin C."/>
            <person name="Castelli V."/>
            <person name="Katinka M."/>
            <person name="Vacherie B."/>
            <person name="Biemont C."/>
            <person name="Skalli Z."/>
            <person name="Cattolico L."/>
            <person name="Poulain J."/>
            <person name="De Berardinis V."/>
            <person name="Cruaud C."/>
            <person name="Duprat S."/>
            <person name="Brottier P."/>
            <person name="Coutanceau J.-P."/>
            <person name="Gouzy J."/>
            <person name="Parra G."/>
            <person name="Lardier G."/>
            <person name="Chapple C."/>
            <person name="McKernan K.J."/>
            <person name="McEwan P."/>
            <person name="Bosak S."/>
            <person name="Kellis M."/>
            <person name="Volff J.-N."/>
            <person name="Guigo R."/>
            <person name="Zody M.C."/>
            <person name="Mesirov J."/>
            <person name="Lindblad-Toh K."/>
            <person name="Birren B."/>
            <person name="Nusbaum C."/>
            <person name="Kahn D."/>
            <person name="Robinson-Rechavi M."/>
            <person name="Laudet V."/>
            <person name="Schachter V."/>
            <person name="Quetier F."/>
            <person name="Saurin W."/>
            <person name="Scarpelli C."/>
            <person name="Wincker P."/>
            <person name="Lander E.S."/>
            <person name="Weissenbach J."/>
            <person name="Roest Crollius H."/>
        </authorList>
    </citation>
    <scope>NUCLEOTIDE SEQUENCE [LARGE SCALE GENOMIC DNA]</scope>
</reference>
<dbReference type="GO" id="GO:0005829">
    <property type="term" value="C:cytosol"/>
    <property type="evidence" value="ECO:0007669"/>
    <property type="project" value="TreeGrafter"/>
</dbReference>
<dbReference type="PANTHER" id="PTHR21553">
    <property type="entry name" value="ALMS1-RELATED"/>
    <property type="match status" value="1"/>
</dbReference>
<comment type="caution">
    <text evidence="2">The sequence shown here is derived from an EMBL/GenBank/DDBJ whole genome shotgun (WGS) entry which is preliminary data.</text>
</comment>
<feature type="non-terminal residue" evidence="2">
    <location>
        <position position="1"/>
    </location>
</feature>
<dbReference type="OrthoDB" id="6359887at2759"/>
<dbReference type="GO" id="GO:0005814">
    <property type="term" value="C:centriole"/>
    <property type="evidence" value="ECO:0007669"/>
    <property type="project" value="TreeGrafter"/>
</dbReference>
<evidence type="ECO:0000256" key="1">
    <source>
        <dbReference type="SAM" id="MobiDB-lite"/>
    </source>
</evidence>
<dbReference type="PANTHER" id="PTHR21553:SF26">
    <property type="entry name" value="ALMS MOTIF DOMAIN-CONTAINING PROTEIN"/>
    <property type="match status" value="1"/>
</dbReference>
<proteinExistence type="predicted"/>
<dbReference type="KEGG" id="tng:GSTEN00026817G001"/>
<evidence type="ECO:0000313" key="2">
    <source>
        <dbReference type="EMBL" id="CAG06462.1"/>
    </source>
</evidence>
<gene>
    <name evidence="2" type="ORF">GSTENG00026817001</name>
</gene>
<feature type="compositionally biased region" description="Basic and acidic residues" evidence="1">
    <location>
        <begin position="121"/>
        <end position="134"/>
    </location>
</feature>
<sequence>LRLSPNEEDRIIREEFERRRKLRLQQVREQQRFIALRIRRKVEQRRQHELEQLGKELKDKWEREQSAKISTLQKIYQENLQLLGQGQRSAKENEPDWVAIAQKEEENHAKAEERFRDALKELKSQKIQEHERQNRSTKLR</sequence>
<feature type="region of interest" description="Disordered" evidence="1">
    <location>
        <begin position="121"/>
        <end position="140"/>
    </location>
</feature>
<dbReference type="GO" id="GO:0046599">
    <property type="term" value="P:regulation of centriole replication"/>
    <property type="evidence" value="ECO:0007669"/>
    <property type="project" value="TreeGrafter"/>
</dbReference>
<protein>
    <submittedName>
        <fullName evidence="2">(spotted green pufferfish) hypothetical protein</fullName>
    </submittedName>
</protein>
<dbReference type="AlphaFoldDB" id="Q4RYS0"/>
<name>Q4RYS0_TETNG</name>
<accession>Q4RYS0</accession>
<dbReference type="GO" id="GO:0005813">
    <property type="term" value="C:centrosome"/>
    <property type="evidence" value="ECO:0007669"/>
    <property type="project" value="TreeGrafter"/>
</dbReference>